<reference evidence="1" key="1">
    <citation type="submission" date="2020-07" db="EMBL/GenBank/DDBJ databases">
        <title>Multicomponent nature underlies the extraordinary mechanical properties of spider dragline silk.</title>
        <authorList>
            <person name="Kono N."/>
            <person name="Nakamura H."/>
            <person name="Mori M."/>
            <person name="Yoshida Y."/>
            <person name="Ohtoshi R."/>
            <person name="Malay A.D."/>
            <person name="Moran D.A.P."/>
            <person name="Tomita M."/>
            <person name="Numata K."/>
            <person name="Arakawa K."/>
        </authorList>
    </citation>
    <scope>NUCLEOTIDE SEQUENCE</scope>
</reference>
<sequence length="124" mass="14256">MSYKVEQVEEIARRNNASLQWLEGEVARIECTDVPTEQYSEVTNKTQAVESKNAVFYLIPAYGGVNKLCTDIKDSVQKRMMEDKKKSESCISYLSNEKVVSRDSWLDRGHHKMSWRSTGQSRST</sequence>
<organism evidence="1 2">
    <name type="scientific">Trichonephila clavata</name>
    <name type="common">Joro spider</name>
    <name type="synonym">Nephila clavata</name>
    <dbReference type="NCBI Taxonomy" id="2740835"/>
    <lineage>
        <taxon>Eukaryota</taxon>
        <taxon>Metazoa</taxon>
        <taxon>Ecdysozoa</taxon>
        <taxon>Arthropoda</taxon>
        <taxon>Chelicerata</taxon>
        <taxon>Arachnida</taxon>
        <taxon>Araneae</taxon>
        <taxon>Araneomorphae</taxon>
        <taxon>Entelegynae</taxon>
        <taxon>Araneoidea</taxon>
        <taxon>Nephilidae</taxon>
        <taxon>Trichonephila</taxon>
    </lineage>
</organism>
<keyword evidence="2" id="KW-1185">Reference proteome</keyword>
<comment type="caution">
    <text evidence="1">The sequence shown here is derived from an EMBL/GenBank/DDBJ whole genome shotgun (WGS) entry which is preliminary data.</text>
</comment>
<gene>
    <name evidence="1" type="ORF">TNCT_215381</name>
</gene>
<dbReference type="EMBL" id="BMAO01000944">
    <property type="protein sequence ID" value="GFQ70218.1"/>
    <property type="molecule type" value="Genomic_DNA"/>
</dbReference>
<name>A0A8X6KFB3_TRICU</name>
<dbReference type="Proteomes" id="UP000887116">
    <property type="component" value="Unassembled WGS sequence"/>
</dbReference>
<accession>A0A8X6KFB3</accession>
<evidence type="ECO:0000313" key="1">
    <source>
        <dbReference type="EMBL" id="GFQ70218.1"/>
    </source>
</evidence>
<protein>
    <submittedName>
        <fullName evidence="1">Uncharacterized protein</fullName>
    </submittedName>
</protein>
<dbReference type="OrthoDB" id="6434645at2759"/>
<proteinExistence type="predicted"/>
<evidence type="ECO:0000313" key="2">
    <source>
        <dbReference type="Proteomes" id="UP000887116"/>
    </source>
</evidence>
<dbReference type="AlphaFoldDB" id="A0A8X6KFB3"/>